<proteinExistence type="predicted"/>
<dbReference type="Proteomes" id="UP000827724">
    <property type="component" value="Unassembled WGS sequence"/>
</dbReference>
<sequence>MASPSDTDLDLDPYLDPERLFIPQSSALHRLIPANRLIINNAAKGIRHVRAVNPYTGQVEVDESTVVVAISGNCPGIGTSSAQGLWGAYFGPESSHNSSGVLAVAAPQTVERAEIEALKQALIIIRKHISRDLSLQKYLILTDSSYLIEAFAGGIRTWIDNDWTDDNGQIVPYSEVLIDVDENLNDMTYGHDGGMDFKFWMALKGDNREAVGLANGARDQCPQYQ</sequence>
<accession>A0A9P8QL98</accession>
<dbReference type="InterPro" id="IPR036397">
    <property type="entry name" value="RNaseH_sf"/>
</dbReference>
<dbReference type="GO" id="GO:0003676">
    <property type="term" value="F:nucleic acid binding"/>
    <property type="evidence" value="ECO:0007669"/>
    <property type="project" value="InterPro"/>
</dbReference>
<feature type="domain" description="RNase H type-1" evidence="1">
    <location>
        <begin position="62"/>
        <end position="219"/>
    </location>
</feature>
<organism evidence="2 3">
    <name type="scientific">Trichoderma cornu-damae</name>
    <dbReference type="NCBI Taxonomy" id="654480"/>
    <lineage>
        <taxon>Eukaryota</taxon>
        <taxon>Fungi</taxon>
        <taxon>Dikarya</taxon>
        <taxon>Ascomycota</taxon>
        <taxon>Pezizomycotina</taxon>
        <taxon>Sordariomycetes</taxon>
        <taxon>Hypocreomycetidae</taxon>
        <taxon>Hypocreales</taxon>
        <taxon>Hypocreaceae</taxon>
        <taxon>Trichoderma</taxon>
    </lineage>
</organism>
<dbReference type="SUPFAM" id="SSF53098">
    <property type="entry name" value="Ribonuclease H-like"/>
    <property type="match status" value="1"/>
</dbReference>
<dbReference type="EMBL" id="JAIWOZ010000005">
    <property type="protein sequence ID" value="KAH6605103.1"/>
    <property type="molecule type" value="Genomic_DNA"/>
</dbReference>
<dbReference type="AlphaFoldDB" id="A0A9P8QL98"/>
<dbReference type="GO" id="GO:0004523">
    <property type="term" value="F:RNA-DNA hybrid ribonuclease activity"/>
    <property type="evidence" value="ECO:0007669"/>
    <property type="project" value="InterPro"/>
</dbReference>
<reference evidence="2" key="1">
    <citation type="submission" date="2021-08" db="EMBL/GenBank/DDBJ databases">
        <title>Chromosome-Level Trichoderma cornu-damae using Hi-C Data.</title>
        <authorList>
            <person name="Kim C.S."/>
        </authorList>
    </citation>
    <scope>NUCLEOTIDE SEQUENCE</scope>
    <source>
        <strain evidence="2">KA19-0412C</strain>
    </source>
</reference>
<keyword evidence="3" id="KW-1185">Reference proteome</keyword>
<dbReference type="Gene3D" id="3.30.420.10">
    <property type="entry name" value="Ribonuclease H-like superfamily/Ribonuclease H"/>
    <property type="match status" value="1"/>
</dbReference>
<comment type="caution">
    <text evidence="2">The sequence shown here is derived from an EMBL/GenBank/DDBJ whole genome shotgun (WGS) entry which is preliminary data.</text>
</comment>
<dbReference type="Pfam" id="PF00075">
    <property type="entry name" value="RNase_H"/>
    <property type="match status" value="1"/>
</dbReference>
<evidence type="ECO:0000259" key="1">
    <source>
        <dbReference type="PROSITE" id="PS50879"/>
    </source>
</evidence>
<evidence type="ECO:0000313" key="2">
    <source>
        <dbReference type="EMBL" id="KAH6605103.1"/>
    </source>
</evidence>
<gene>
    <name evidence="2" type="ORF">Trco_006810</name>
</gene>
<name>A0A9P8QL98_9HYPO</name>
<dbReference type="InterPro" id="IPR002156">
    <property type="entry name" value="RNaseH_domain"/>
</dbReference>
<dbReference type="OrthoDB" id="245563at2759"/>
<dbReference type="InterPro" id="IPR012337">
    <property type="entry name" value="RNaseH-like_sf"/>
</dbReference>
<dbReference type="PROSITE" id="PS50879">
    <property type="entry name" value="RNASE_H_1"/>
    <property type="match status" value="1"/>
</dbReference>
<evidence type="ECO:0000313" key="3">
    <source>
        <dbReference type="Proteomes" id="UP000827724"/>
    </source>
</evidence>
<protein>
    <submittedName>
        <fullName evidence="2">Ribonuclease H-like protein</fullName>
    </submittedName>
</protein>